<feature type="region of interest" description="Disordered" evidence="1">
    <location>
        <begin position="33"/>
        <end position="97"/>
    </location>
</feature>
<evidence type="ECO:0000313" key="3">
    <source>
        <dbReference type="EMBL" id="MYC95502.1"/>
    </source>
</evidence>
<reference evidence="3" key="1">
    <citation type="submission" date="2019-09" db="EMBL/GenBank/DDBJ databases">
        <title>Characterisation of the sponge microbiome using genome-centric metagenomics.</title>
        <authorList>
            <person name="Engelberts J.P."/>
            <person name="Robbins S.J."/>
            <person name="De Goeij J.M."/>
            <person name="Aranda M."/>
            <person name="Bell S.C."/>
            <person name="Webster N.S."/>
        </authorList>
    </citation>
    <scope>NUCLEOTIDE SEQUENCE</scope>
    <source>
        <strain evidence="3">SB0661_bin_32</strain>
    </source>
</reference>
<feature type="signal peptide" evidence="2">
    <location>
        <begin position="1"/>
        <end position="27"/>
    </location>
</feature>
<accession>A0A6B1D7X9</accession>
<evidence type="ECO:0000256" key="2">
    <source>
        <dbReference type="SAM" id="SignalP"/>
    </source>
</evidence>
<dbReference type="EMBL" id="VXMH01000057">
    <property type="protein sequence ID" value="MYC95502.1"/>
    <property type="molecule type" value="Genomic_DNA"/>
</dbReference>
<feature type="compositionally biased region" description="Gly residues" evidence="1">
    <location>
        <begin position="63"/>
        <end position="92"/>
    </location>
</feature>
<organism evidence="3">
    <name type="scientific">Caldilineaceae bacterium SB0661_bin_32</name>
    <dbReference type="NCBI Taxonomy" id="2605255"/>
    <lineage>
        <taxon>Bacteria</taxon>
        <taxon>Bacillati</taxon>
        <taxon>Chloroflexota</taxon>
        <taxon>Caldilineae</taxon>
        <taxon>Caldilineales</taxon>
        <taxon>Caldilineaceae</taxon>
    </lineage>
</organism>
<protein>
    <recommendedName>
        <fullName evidence="4">Lamin tail domain-containing protein</fullName>
    </recommendedName>
</protein>
<gene>
    <name evidence="3" type="ORF">F4X14_11075</name>
</gene>
<dbReference type="AlphaFoldDB" id="A0A6B1D7X9"/>
<name>A0A6B1D7X9_9CHLR</name>
<keyword evidence="2" id="KW-0732">Signal</keyword>
<evidence type="ECO:0000256" key="1">
    <source>
        <dbReference type="SAM" id="MobiDB-lite"/>
    </source>
</evidence>
<evidence type="ECO:0008006" key="4">
    <source>
        <dbReference type="Google" id="ProtNLM"/>
    </source>
</evidence>
<feature type="chain" id="PRO_5025632364" description="Lamin tail domain-containing protein" evidence="2">
    <location>
        <begin position="28"/>
        <end position="222"/>
    </location>
</feature>
<sequence length="222" mass="23166">MSQRNCFRLAAVTMTVLLLTIASVSVAAAHASPVFSGDRPQRELPPIPTDDDDDGGGATPRPGSGGNTNTGGGGGSTSTGGGGGSTNTGGGVAPPATENGLIRPVIYPWPPPNAIVLHPATPVQLSQAGSGLRVYFINRDGTSDIGPFFDNFSILASTYAGDPVTLYEGFNPGTGKPVTIDYLPAENKLRVSTFYADRPPHDFNKPYVFTVDPNHTVTHEQW</sequence>
<comment type="caution">
    <text evidence="3">The sequence shown here is derived from an EMBL/GenBank/DDBJ whole genome shotgun (WGS) entry which is preliminary data.</text>
</comment>
<proteinExistence type="predicted"/>